<dbReference type="InterPro" id="IPR011990">
    <property type="entry name" value="TPR-like_helical_dom_sf"/>
</dbReference>
<dbReference type="PANTHER" id="PTHR35807">
    <property type="entry name" value="TRANSCRIPTIONAL REGULATOR REDD-RELATED"/>
    <property type="match status" value="1"/>
</dbReference>
<keyword evidence="3" id="KW-1185">Reference proteome</keyword>
<feature type="domain" description="Bacterial transcriptional activator" evidence="1">
    <location>
        <begin position="97"/>
        <end position="229"/>
    </location>
</feature>
<evidence type="ECO:0000259" key="1">
    <source>
        <dbReference type="SMART" id="SM01043"/>
    </source>
</evidence>
<dbReference type="SUPFAM" id="SSF48452">
    <property type="entry name" value="TPR-like"/>
    <property type="match status" value="1"/>
</dbReference>
<evidence type="ECO:0000313" key="3">
    <source>
        <dbReference type="Proteomes" id="UP001222800"/>
    </source>
</evidence>
<dbReference type="Proteomes" id="UP001222800">
    <property type="component" value="Chromosome"/>
</dbReference>
<gene>
    <name evidence="2" type="ORF">P4S50_04625</name>
</gene>
<reference evidence="2 3" key="1">
    <citation type="submission" date="2023-03" db="EMBL/GenBank/DDBJ databases">
        <title>Complete genome sequence of Tepidibacter sp. SWIR-1, isolated from a deep-sea hydrothermal vent.</title>
        <authorList>
            <person name="Li X."/>
        </authorList>
    </citation>
    <scope>NUCLEOTIDE SEQUENCE [LARGE SCALE GENOMIC DNA]</scope>
    <source>
        <strain evidence="2 3">SWIR-1</strain>
    </source>
</reference>
<proteinExistence type="predicted"/>
<dbReference type="InterPro" id="IPR005158">
    <property type="entry name" value="BTAD"/>
</dbReference>
<dbReference type="InterPro" id="IPR036388">
    <property type="entry name" value="WH-like_DNA-bd_sf"/>
</dbReference>
<dbReference type="SMART" id="SM01043">
    <property type="entry name" value="BTAD"/>
    <property type="match status" value="1"/>
</dbReference>
<dbReference type="InterPro" id="IPR041664">
    <property type="entry name" value="AAA_16"/>
</dbReference>
<evidence type="ECO:0000313" key="2">
    <source>
        <dbReference type="EMBL" id="WFD11367.1"/>
    </source>
</evidence>
<dbReference type="SUPFAM" id="SSF46894">
    <property type="entry name" value="C-terminal effector domain of the bipartite response regulators"/>
    <property type="match status" value="1"/>
</dbReference>
<dbReference type="EMBL" id="CP120733">
    <property type="protein sequence ID" value="WFD11367.1"/>
    <property type="molecule type" value="Genomic_DNA"/>
</dbReference>
<dbReference type="InterPro" id="IPR051677">
    <property type="entry name" value="AfsR-DnrI-RedD_regulator"/>
</dbReference>
<name>A0ABY8EIC1_9FIRM</name>
<dbReference type="Pfam" id="PF13191">
    <property type="entry name" value="AAA_16"/>
    <property type="match status" value="1"/>
</dbReference>
<protein>
    <submittedName>
        <fullName evidence="2">AAA family ATPase</fullName>
    </submittedName>
</protein>
<dbReference type="InterPro" id="IPR027417">
    <property type="entry name" value="P-loop_NTPase"/>
</dbReference>
<dbReference type="Pfam" id="PF03704">
    <property type="entry name" value="BTAD"/>
    <property type="match status" value="1"/>
</dbReference>
<dbReference type="Gene3D" id="1.10.10.10">
    <property type="entry name" value="Winged helix-like DNA-binding domain superfamily/Winged helix DNA-binding domain"/>
    <property type="match status" value="1"/>
</dbReference>
<dbReference type="SUPFAM" id="SSF52540">
    <property type="entry name" value="P-loop containing nucleoside triphosphate hydrolases"/>
    <property type="match status" value="1"/>
</dbReference>
<dbReference type="InterPro" id="IPR016032">
    <property type="entry name" value="Sig_transdc_resp-reg_C-effctor"/>
</dbReference>
<organism evidence="2 3">
    <name type="scientific">Tepidibacter hydrothermalis</name>
    <dbReference type="NCBI Taxonomy" id="3036126"/>
    <lineage>
        <taxon>Bacteria</taxon>
        <taxon>Bacillati</taxon>
        <taxon>Bacillota</taxon>
        <taxon>Clostridia</taxon>
        <taxon>Peptostreptococcales</taxon>
        <taxon>Peptostreptococcaceae</taxon>
        <taxon>Tepidibacter</taxon>
    </lineage>
</organism>
<dbReference type="Gene3D" id="1.25.40.10">
    <property type="entry name" value="Tetratricopeptide repeat domain"/>
    <property type="match status" value="1"/>
</dbReference>
<sequence length="638" mass="75928">MDIINIKFFNNHSVSKNNDIICFPYKKTEALFYYLVINKEASRDELVNLLWEDSKESTAKKNLRNAMYQIRKVFDMDIIISPKKSTVSINSQIHIKTDLNDFFNKENVYFENGKCEFLKGLILKNNENFNWWINNKRQEYKDMNIDKLYNKTKVLMKKRKYEEAIVCAKAFMNEDEFDERAYRALMNIYYDKGSFYKAINLYYRLEKMLDIELGIKPDDKTYKLYKKILNEKNISQIEFKKQSLFYYRDEEIKYILDNYNKFIKGKDSKSILITGEFGIGKTKLKNEIVNNVNKEDAYIIDVTCYEGERESFLKPWNDILINLTKIIKDQNINIPKSWKKNIDTIFPVFDINYENCEKVDLLKVELIKNTIISMITKVSLCKKIIVLVDDIHWMDKDSINLLESLLIRQDNINLIATARTSNEFNIDRFKNFMIKNDKLINIKLKRFDQRQVYEICRSRISKYKFNKKISDKIYRESEGNIFFVNEIIDNINNQNKDKISDKCIEMIKSVLIDLSYESVKILDIASVFSEGFNINILKLITGKSEIDLIGYLDELERKNIIKEDVESGKNKYAFTHNKLRKYILDKQSNTKKRIIYENIEYIFNKNSDNIKHDILFSKLKGFNFNIKPIKENNIVLKN</sequence>
<dbReference type="Gene3D" id="3.40.50.300">
    <property type="entry name" value="P-loop containing nucleotide triphosphate hydrolases"/>
    <property type="match status" value="1"/>
</dbReference>
<accession>A0ABY8EIC1</accession>
<dbReference type="RefSeq" id="WP_277733396.1">
    <property type="nucleotide sequence ID" value="NZ_CP120733.1"/>
</dbReference>
<dbReference type="PANTHER" id="PTHR35807:SF2">
    <property type="entry name" value="TRANSCRIPTIONAL ACTIVATOR DOMAIN"/>
    <property type="match status" value="1"/>
</dbReference>